<dbReference type="EMBL" id="BMFY01000007">
    <property type="protein sequence ID" value="GGA16035.1"/>
    <property type="molecule type" value="Genomic_DNA"/>
</dbReference>
<dbReference type="AlphaFoldDB" id="A0A8J2TYM6"/>
<name>A0A8J2TYM6_9MICO</name>
<protein>
    <recommendedName>
        <fullName evidence="3">Luciferase-like monooxygenase</fullName>
    </recommendedName>
</protein>
<accession>A0A8J2TYM6</accession>
<comment type="caution">
    <text evidence="1">The sequence shown here is derived from an EMBL/GenBank/DDBJ whole genome shotgun (WGS) entry which is preliminary data.</text>
</comment>
<evidence type="ECO:0000313" key="1">
    <source>
        <dbReference type="EMBL" id="GGA16035.1"/>
    </source>
</evidence>
<reference evidence="1" key="1">
    <citation type="journal article" date="2014" name="Int. J. Syst. Evol. Microbiol.">
        <title>Complete genome sequence of Corynebacterium casei LMG S-19264T (=DSM 44701T), isolated from a smear-ripened cheese.</title>
        <authorList>
            <consortium name="US DOE Joint Genome Institute (JGI-PGF)"/>
            <person name="Walter F."/>
            <person name="Albersmeier A."/>
            <person name="Kalinowski J."/>
            <person name="Ruckert C."/>
        </authorList>
    </citation>
    <scope>NUCLEOTIDE SEQUENCE</scope>
    <source>
        <strain evidence="1">CGMCC 1.12785</strain>
    </source>
</reference>
<organism evidence="1 2">
    <name type="scientific">Sediminivirga luteola</name>
    <dbReference type="NCBI Taxonomy" id="1774748"/>
    <lineage>
        <taxon>Bacteria</taxon>
        <taxon>Bacillati</taxon>
        <taxon>Actinomycetota</taxon>
        <taxon>Actinomycetes</taxon>
        <taxon>Micrococcales</taxon>
        <taxon>Brevibacteriaceae</taxon>
        <taxon>Sediminivirga</taxon>
    </lineage>
</organism>
<reference evidence="1" key="2">
    <citation type="submission" date="2020-09" db="EMBL/GenBank/DDBJ databases">
        <authorList>
            <person name="Sun Q."/>
            <person name="Zhou Y."/>
        </authorList>
    </citation>
    <scope>NUCLEOTIDE SEQUENCE</scope>
    <source>
        <strain evidence="1">CGMCC 1.12785</strain>
    </source>
</reference>
<sequence length="41" mass="4057">MHERTLSAPFALLAAARGTSPIGLGAGVIPLAGEDPGKLAE</sequence>
<proteinExistence type="predicted"/>
<evidence type="ECO:0008006" key="3">
    <source>
        <dbReference type="Google" id="ProtNLM"/>
    </source>
</evidence>
<dbReference type="RefSeq" id="WP_255662369.1">
    <property type="nucleotide sequence ID" value="NZ_BMFY01000007.1"/>
</dbReference>
<gene>
    <name evidence="1" type="ORF">GCM10011333_18840</name>
</gene>
<keyword evidence="2" id="KW-1185">Reference proteome</keyword>
<dbReference type="Proteomes" id="UP000616114">
    <property type="component" value="Unassembled WGS sequence"/>
</dbReference>
<evidence type="ECO:0000313" key="2">
    <source>
        <dbReference type="Proteomes" id="UP000616114"/>
    </source>
</evidence>